<evidence type="ECO:0000313" key="3">
    <source>
        <dbReference type="Proteomes" id="UP001054945"/>
    </source>
</evidence>
<proteinExistence type="predicted"/>
<evidence type="ECO:0000256" key="1">
    <source>
        <dbReference type="SAM" id="MobiDB-lite"/>
    </source>
</evidence>
<organism evidence="2 3">
    <name type="scientific">Caerostris extrusa</name>
    <name type="common">Bark spider</name>
    <name type="synonym">Caerostris bankana</name>
    <dbReference type="NCBI Taxonomy" id="172846"/>
    <lineage>
        <taxon>Eukaryota</taxon>
        <taxon>Metazoa</taxon>
        <taxon>Ecdysozoa</taxon>
        <taxon>Arthropoda</taxon>
        <taxon>Chelicerata</taxon>
        <taxon>Arachnida</taxon>
        <taxon>Araneae</taxon>
        <taxon>Araneomorphae</taxon>
        <taxon>Entelegynae</taxon>
        <taxon>Araneoidea</taxon>
        <taxon>Araneidae</taxon>
        <taxon>Caerostris</taxon>
    </lineage>
</organism>
<dbReference type="EMBL" id="BPLR01001463">
    <property type="protein sequence ID" value="GIZ02470.1"/>
    <property type="molecule type" value="Genomic_DNA"/>
</dbReference>
<comment type="caution">
    <text evidence="2">The sequence shown here is derived from an EMBL/GenBank/DDBJ whole genome shotgun (WGS) entry which is preliminary data.</text>
</comment>
<feature type="compositionally biased region" description="Pro residues" evidence="1">
    <location>
        <begin position="59"/>
        <end position="70"/>
    </location>
</feature>
<protein>
    <submittedName>
        <fullName evidence="2">Uncharacterized protein</fullName>
    </submittedName>
</protein>
<reference evidence="2 3" key="1">
    <citation type="submission" date="2021-06" db="EMBL/GenBank/DDBJ databases">
        <title>Caerostris extrusa draft genome.</title>
        <authorList>
            <person name="Kono N."/>
            <person name="Arakawa K."/>
        </authorList>
    </citation>
    <scope>NUCLEOTIDE SEQUENCE [LARGE SCALE GENOMIC DNA]</scope>
</reference>
<evidence type="ECO:0000313" key="2">
    <source>
        <dbReference type="EMBL" id="GIZ02470.1"/>
    </source>
</evidence>
<keyword evidence="3" id="KW-1185">Reference proteome</keyword>
<name>A0AAV4Y8F3_CAEEX</name>
<dbReference type="Proteomes" id="UP001054945">
    <property type="component" value="Unassembled WGS sequence"/>
</dbReference>
<sequence>MKAGLISGVRQTAALTADGEREKRDLFILGIGSRHARSAKQDTLSFPYSNSPTLLPQQTPKPPILKIPLP</sequence>
<dbReference type="AlphaFoldDB" id="A0AAV4Y8F3"/>
<feature type="region of interest" description="Disordered" evidence="1">
    <location>
        <begin position="47"/>
        <end position="70"/>
    </location>
</feature>
<accession>A0AAV4Y8F3</accession>
<gene>
    <name evidence="2" type="ORF">CEXT_293741</name>
</gene>